<comment type="caution">
    <text evidence="2">The sequence shown here is derived from an EMBL/GenBank/DDBJ whole genome shotgun (WGS) entry which is preliminary data.</text>
</comment>
<name>A0ABS2BN00_9NEIS</name>
<evidence type="ECO:0000313" key="3">
    <source>
        <dbReference type="Proteomes" id="UP000809431"/>
    </source>
</evidence>
<dbReference type="InterPro" id="IPR010131">
    <property type="entry name" value="MdtP/NodT-like"/>
</dbReference>
<dbReference type="SUPFAM" id="SSF56954">
    <property type="entry name" value="Outer membrane efflux proteins (OEP)"/>
    <property type="match status" value="1"/>
</dbReference>
<dbReference type="PANTHER" id="PTHR30203">
    <property type="entry name" value="OUTER MEMBRANE CATION EFFLUX PROTEIN"/>
    <property type="match status" value="1"/>
</dbReference>
<keyword evidence="3" id="KW-1185">Reference proteome</keyword>
<dbReference type="EMBL" id="JAESND010000007">
    <property type="protein sequence ID" value="MBM3117001.1"/>
    <property type="molecule type" value="Genomic_DNA"/>
</dbReference>
<sequence length="465" mass="49929">MNSKLQTRHFTTLALAVSLVLGGCAIPQPPDQAELQKRALGQVEMPAGWKQAKTAGEFDREALGFTLPAELQQLIRDAQANNPDLQLAATRVEQAHSATKAAGAALLPTLGIGAQAGDSAVPSSTLALNGLALVANWELDVWGKNRSAQAASNERAISAELDALYARQSIAAAVVKAWLAAVEARGQIALAQAMVGLADRQLGLVQVGKRVGRNAQQDVVMAQIALRNYRAQLIQSQQALNAAQRALDILVGRYPAADAEVASRLPVLNQPIPAGLPSALAERRPDLRAAEARFRAAFYDVEVAKKAKLPSISLMAGFGVVDNNLLVLQEDLSNPLWGGTARVLAPLFMGGALDAQVEVKTAKQQEATIAYAKAMLNALNEIEGGLYADQKLEERQTLLQAVVADQQQLVDLQRVQLKVGKSDQYQLNQQQLALATSRMNLLRVENERLIQRVNLHLSLGGVYRL</sequence>
<reference evidence="2 3" key="1">
    <citation type="submission" date="2021-01" db="EMBL/GenBank/DDBJ databases">
        <title>Draft Genome Sequence and Polyhydroxyalkanoate Biosynthetic Potential of Jeongeupia naejangsanensis Type Strain DSM 24253.</title>
        <authorList>
            <person name="Turrini P."/>
            <person name="Artuso I."/>
            <person name="Lugli G.A."/>
            <person name="Frangipani E."/>
            <person name="Ventura M."/>
            <person name="Visca P."/>
        </authorList>
    </citation>
    <scope>NUCLEOTIDE SEQUENCE [LARGE SCALE GENOMIC DNA]</scope>
    <source>
        <strain evidence="2 3">DSM 24253</strain>
    </source>
</reference>
<dbReference type="Proteomes" id="UP000809431">
    <property type="component" value="Unassembled WGS sequence"/>
</dbReference>
<protein>
    <submittedName>
        <fullName evidence="2">TolC family protein</fullName>
    </submittedName>
</protein>
<dbReference type="RefSeq" id="WP_203539227.1">
    <property type="nucleotide sequence ID" value="NZ_JAESND010000007.1"/>
</dbReference>
<dbReference type="PANTHER" id="PTHR30203:SF24">
    <property type="entry name" value="BLR4935 PROTEIN"/>
    <property type="match status" value="1"/>
</dbReference>
<organism evidence="2 3">
    <name type="scientific">Jeongeupia naejangsanensis</name>
    <dbReference type="NCBI Taxonomy" id="613195"/>
    <lineage>
        <taxon>Bacteria</taxon>
        <taxon>Pseudomonadati</taxon>
        <taxon>Pseudomonadota</taxon>
        <taxon>Betaproteobacteria</taxon>
        <taxon>Neisseriales</taxon>
        <taxon>Chitinibacteraceae</taxon>
        <taxon>Jeongeupia</taxon>
    </lineage>
</organism>
<dbReference type="Pfam" id="PF02321">
    <property type="entry name" value="OEP"/>
    <property type="match status" value="2"/>
</dbReference>
<dbReference type="Gene3D" id="1.20.1600.10">
    <property type="entry name" value="Outer membrane efflux proteins (OEP)"/>
    <property type="match status" value="1"/>
</dbReference>
<evidence type="ECO:0000256" key="1">
    <source>
        <dbReference type="ARBA" id="ARBA00007613"/>
    </source>
</evidence>
<comment type="similarity">
    <text evidence="1">Belongs to the outer membrane factor (OMF) (TC 1.B.17) family.</text>
</comment>
<accession>A0ABS2BN00</accession>
<proteinExistence type="inferred from homology"/>
<dbReference type="PROSITE" id="PS51257">
    <property type="entry name" value="PROKAR_LIPOPROTEIN"/>
    <property type="match status" value="1"/>
</dbReference>
<dbReference type="InterPro" id="IPR003423">
    <property type="entry name" value="OMP_efflux"/>
</dbReference>
<evidence type="ECO:0000313" key="2">
    <source>
        <dbReference type="EMBL" id="MBM3117001.1"/>
    </source>
</evidence>
<dbReference type="Gene3D" id="2.20.200.10">
    <property type="entry name" value="Outer membrane efflux proteins (OEP)"/>
    <property type="match status" value="1"/>
</dbReference>
<gene>
    <name evidence="2" type="ORF">JMJ54_14290</name>
</gene>